<dbReference type="Proteomes" id="UP000295626">
    <property type="component" value="Unassembled WGS sequence"/>
</dbReference>
<evidence type="ECO:0000313" key="1">
    <source>
        <dbReference type="EMBL" id="TDC01165.1"/>
    </source>
</evidence>
<sequence length="422" mass="43918">MAGPGRVTAAQDVRARTDGLGWVSRAVFGDPRIGLTVGDGAPPGHTVVARYTVVPSVERARFLLPRGAVRATAAALLAYNALRPPKVRAVRAGLGALARVGVLDAARFPTLTVSLPEGVDPAGALLAAHLADVLDVRPAYAACGVRPPDPNHKPTLQVFAADGRPLGYAKIGWNDATRALVAAECAALRALPAVSGVGEHPAAPGLLAELTWAGQVIAVVDPLPLSVRGVPADDPPRLGALLAVARRGGPPTEPRPLAGSTFLARLGAEAARAAEAEPAGERAVAAVAALAGRHGGTRVEFGHWHGDWVPWNLGVHDGRLVAWDWEHSGADVPVGFDLAHDAFQRALVLDGRSAAEAARAVDAHLARHGERLGLSAAGRALVADAYLIEMWLRTWRLASAGAGWNAALHPALLDTVERRHYD</sequence>
<dbReference type="SUPFAM" id="SSF56112">
    <property type="entry name" value="Protein kinase-like (PK-like)"/>
    <property type="match status" value="1"/>
</dbReference>
<proteinExistence type="predicted"/>
<keyword evidence="2" id="KW-1185">Reference proteome</keyword>
<name>A0ABY2DLE3_9ACTN</name>
<gene>
    <name evidence="1" type="ORF">E1091_03405</name>
</gene>
<dbReference type="EMBL" id="SMKE01000064">
    <property type="protein sequence ID" value="TDC01165.1"/>
    <property type="molecule type" value="Genomic_DNA"/>
</dbReference>
<evidence type="ECO:0000313" key="2">
    <source>
        <dbReference type="Proteomes" id="UP000295626"/>
    </source>
</evidence>
<protein>
    <recommendedName>
        <fullName evidence="3">Aminoglycoside phosphotransferase domain-containing protein</fullName>
    </recommendedName>
</protein>
<accession>A0ABY2DLE3</accession>
<reference evidence="1 2" key="1">
    <citation type="submission" date="2019-02" db="EMBL/GenBank/DDBJ databases">
        <title>Draft genome sequences of novel Actinobacteria.</title>
        <authorList>
            <person name="Sahin N."/>
            <person name="Ay H."/>
            <person name="Saygin H."/>
        </authorList>
    </citation>
    <scope>NUCLEOTIDE SEQUENCE [LARGE SCALE GENOMIC DNA]</scope>
    <source>
        <strain evidence="1 2">JCM 30529</strain>
    </source>
</reference>
<organism evidence="1 2">
    <name type="scientific">Micromonospora fluostatini</name>
    <dbReference type="NCBI Taxonomy" id="1629071"/>
    <lineage>
        <taxon>Bacteria</taxon>
        <taxon>Bacillati</taxon>
        <taxon>Actinomycetota</taxon>
        <taxon>Actinomycetes</taxon>
        <taxon>Micromonosporales</taxon>
        <taxon>Micromonosporaceae</taxon>
        <taxon>Micromonospora</taxon>
    </lineage>
</organism>
<comment type="caution">
    <text evidence="1">The sequence shown here is derived from an EMBL/GenBank/DDBJ whole genome shotgun (WGS) entry which is preliminary data.</text>
</comment>
<evidence type="ECO:0008006" key="3">
    <source>
        <dbReference type="Google" id="ProtNLM"/>
    </source>
</evidence>
<dbReference type="InterPro" id="IPR011009">
    <property type="entry name" value="Kinase-like_dom_sf"/>
</dbReference>